<organism evidence="2">
    <name type="scientific">marine sediment metagenome</name>
    <dbReference type="NCBI Taxonomy" id="412755"/>
    <lineage>
        <taxon>unclassified sequences</taxon>
        <taxon>metagenomes</taxon>
        <taxon>ecological metagenomes</taxon>
    </lineage>
</organism>
<feature type="transmembrane region" description="Helical" evidence="1">
    <location>
        <begin position="183"/>
        <end position="203"/>
    </location>
</feature>
<keyword evidence="1" id="KW-0472">Membrane</keyword>
<dbReference type="AlphaFoldDB" id="A0A0F9R7C2"/>
<dbReference type="EMBL" id="LAZR01003937">
    <property type="protein sequence ID" value="KKN13283.1"/>
    <property type="molecule type" value="Genomic_DNA"/>
</dbReference>
<sequence length="223" mass="25638">MPSSIFSHQAPGLILKTKYPHKFDGTALCISTFVPDLNVFFELFLPIKVRNITHSILGVVLFTLPLTIILTMIFCAYFGPFSAKIAKKNGILSKPLKFLGVDKFDNLKKKKFNRKFVVVASYSALIGGMMHLLLDLPAHEYNELFFPWVILQNPDVFLYSIIDFGTVKIGSRLFEYNLTVYQLIWNIETVITFVITIYLLRYIKKHNLISKWYDQALSKKLSS</sequence>
<proteinExistence type="predicted"/>
<evidence type="ECO:0000313" key="2">
    <source>
        <dbReference type="EMBL" id="KKN13283.1"/>
    </source>
</evidence>
<accession>A0A0F9R7C2</accession>
<feature type="transmembrane region" description="Helical" evidence="1">
    <location>
        <begin position="116"/>
        <end position="134"/>
    </location>
</feature>
<evidence type="ECO:0000256" key="1">
    <source>
        <dbReference type="SAM" id="Phobius"/>
    </source>
</evidence>
<dbReference type="InterPro" id="IPR025238">
    <property type="entry name" value="DUF4184"/>
</dbReference>
<keyword evidence="1" id="KW-0812">Transmembrane</keyword>
<protein>
    <recommendedName>
        <fullName evidence="3">DUF4184 domain-containing protein</fullName>
    </recommendedName>
</protein>
<comment type="caution">
    <text evidence="2">The sequence shown here is derived from an EMBL/GenBank/DDBJ whole genome shotgun (WGS) entry which is preliminary data.</text>
</comment>
<feature type="transmembrane region" description="Helical" evidence="1">
    <location>
        <begin position="56"/>
        <end position="78"/>
    </location>
</feature>
<gene>
    <name evidence="2" type="ORF">LCGC14_1007930</name>
</gene>
<evidence type="ECO:0008006" key="3">
    <source>
        <dbReference type="Google" id="ProtNLM"/>
    </source>
</evidence>
<dbReference type="Pfam" id="PF13803">
    <property type="entry name" value="DUF4184"/>
    <property type="match status" value="1"/>
</dbReference>
<name>A0A0F9R7C2_9ZZZZ</name>
<keyword evidence="1" id="KW-1133">Transmembrane helix</keyword>
<reference evidence="2" key="1">
    <citation type="journal article" date="2015" name="Nature">
        <title>Complex archaea that bridge the gap between prokaryotes and eukaryotes.</title>
        <authorList>
            <person name="Spang A."/>
            <person name="Saw J.H."/>
            <person name="Jorgensen S.L."/>
            <person name="Zaremba-Niedzwiedzka K."/>
            <person name="Martijn J."/>
            <person name="Lind A.E."/>
            <person name="van Eijk R."/>
            <person name="Schleper C."/>
            <person name="Guy L."/>
            <person name="Ettema T.J."/>
        </authorList>
    </citation>
    <scope>NUCLEOTIDE SEQUENCE</scope>
</reference>